<comment type="caution">
    <text evidence="3">The sequence shown here is derived from an EMBL/GenBank/DDBJ whole genome shotgun (WGS) entry which is preliminary data.</text>
</comment>
<feature type="domain" description="DUF1648" evidence="2">
    <location>
        <begin position="26"/>
        <end position="62"/>
    </location>
</feature>
<keyword evidence="4" id="KW-1185">Reference proteome</keyword>
<dbReference type="Proteomes" id="UP000642819">
    <property type="component" value="Unassembled WGS sequence"/>
</dbReference>
<organism evidence="3 4">
    <name type="scientific">Zhihengliuella salsuginis</name>
    <dbReference type="NCBI Taxonomy" id="578222"/>
    <lineage>
        <taxon>Bacteria</taxon>
        <taxon>Bacillati</taxon>
        <taxon>Actinomycetota</taxon>
        <taxon>Actinomycetes</taxon>
        <taxon>Micrococcales</taxon>
        <taxon>Micrococcaceae</taxon>
        <taxon>Zhihengliuella</taxon>
    </lineage>
</organism>
<name>A0ABQ3GL01_9MICC</name>
<gene>
    <name evidence="3" type="ORF">GCM10008096_29790</name>
</gene>
<protein>
    <recommendedName>
        <fullName evidence="2">DUF1648 domain-containing protein</fullName>
    </recommendedName>
</protein>
<dbReference type="RefSeq" id="WP_189351499.1">
    <property type="nucleotide sequence ID" value="NZ_BMXK01000018.1"/>
</dbReference>
<keyword evidence="1" id="KW-0812">Transmembrane</keyword>
<keyword evidence="1" id="KW-0472">Membrane</keyword>
<sequence>MKPGSPGEPFGPTPPWSLALALLPLALLLVTMAGAYPFLPDPLPVHWDAAGEADRLVDKSPWPLLGYAATAAGPVAVVIGIGLLNPARARINGVRDPQGLGKEESERYLAMKGRFIRHVSHRIAFWVGLLVAAAPVGFLLGAGTWWALACIVLIVPVLVTAFRATGRMNTWIRAEFEPAARSAGGPSSR</sequence>
<proteinExistence type="predicted"/>
<reference evidence="4" key="1">
    <citation type="journal article" date="2019" name="Int. J. Syst. Evol. Microbiol.">
        <title>The Global Catalogue of Microorganisms (GCM) 10K type strain sequencing project: providing services to taxonomists for standard genome sequencing and annotation.</title>
        <authorList>
            <consortium name="The Broad Institute Genomics Platform"/>
            <consortium name="The Broad Institute Genome Sequencing Center for Infectious Disease"/>
            <person name="Wu L."/>
            <person name="Ma J."/>
        </authorList>
    </citation>
    <scope>NUCLEOTIDE SEQUENCE [LARGE SCALE GENOMIC DNA]</scope>
    <source>
        <strain evidence="4">KCTC 19466</strain>
    </source>
</reference>
<feature type="transmembrane region" description="Helical" evidence="1">
    <location>
        <begin position="146"/>
        <end position="164"/>
    </location>
</feature>
<evidence type="ECO:0000313" key="3">
    <source>
        <dbReference type="EMBL" id="GHD13505.1"/>
    </source>
</evidence>
<evidence type="ECO:0000313" key="4">
    <source>
        <dbReference type="Proteomes" id="UP000642819"/>
    </source>
</evidence>
<dbReference type="InterPro" id="IPR012867">
    <property type="entry name" value="DUF1648"/>
</dbReference>
<feature type="transmembrane region" description="Helical" evidence="1">
    <location>
        <begin position="123"/>
        <end position="140"/>
    </location>
</feature>
<feature type="transmembrane region" description="Helical" evidence="1">
    <location>
        <begin position="64"/>
        <end position="85"/>
    </location>
</feature>
<dbReference type="Pfam" id="PF07853">
    <property type="entry name" value="DUF1648"/>
    <property type="match status" value="1"/>
</dbReference>
<evidence type="ECO:0000259" key="2">
    <source>
        <dbReference type="Pfam" id="PF07853"/>
    </source>
</evidence>
<keyword evidence="1" id="KW-1133">Transmembrane helix</keyword>
<evidence type="ECO:0000256" key="1">
    <source>
        <dbReference type="SAM" id="Phobius"/>
    </source>
</evidence>
<dbReference type="EMBL" id="BMXK01000018">
    <property type="protein sequence ID" value="GHD13505.1"/>
    <property type="molecule type" value="Genomic_DNA"/>
</dbReference>
<accession>A0ABQ3GL01</accession>